<keyword evidence="3" id="KW-0812">Transmembrane</keyword>
<dbReference type="PANTHER" id="PTHR13388">
    <property type="entry name" value="DETONATOR, ISOFORM E"/>
    <property type="match status" value="1"/>
</dbReference>
<dbReference type="InterPro" id="IPR055423">
    <property type="entry name" value="Ig_TMEM132_5th"/>
</dbReference>
<sequence length="151" mass="16977">AVTRPVTWQLEYPGQAPEAEKDKMVWEILVSERDIRALIPLAKVSEACDAVFVAGKESRGARGVRVDFWWRRLRASLRLTVWAPLLPLRIELTDTTLEQVRGWRVPGPAEGPAEPAAEASEEAERRARGCHLQYQRAGVRFLAPFAAHPLD</sequence>
<evidence type="ECO:0000256" key="1">
    <source>
        <dbReference type="ARBA" id="ARBA00004479"/>
    </source>
</evidence>
<comment type="caution">
    <text evidence="9">The sequence shown here is derived from an EMBL/GenBank/DDBJ whole genome shotgun (WGS) entry which is preliminary data.</text>
</comment>
<dbReference type="GO" id="GO:0016020">
    <property type="term" value="C:membrane"/>
    <property type="evidence" value="ECO:0007669"/>
    <property type="project" value="UniProtKB-SubCell"/>
</dbReference>
<dbReference type="InterPro" id="IPR055421">
    <property type="entry name" value="TMEM132_3rd"/>
</dbReference>
<keyword evidence="5" id="KW-0472">Membrane</keyword>
<dbReference type="InterPro" id="IPR031437">
    <property type="entry name" value="Ig_TMEM132_4th"/>
</dbReference>
<comment type="similarity">
    <text evidence="2">Belongs to the TMEM132 family.</text>
</comment>
<gene>
    <name evidence="9" type="ORF">CR201_G0041629</name>
</gene>
<reference evidence="9" key="1">
    <citation type="submission" date="2017-12" db="EMBL/GenBank/DDBJ databases">
        <title>High-resolution comparative analysis of great ape genomes.</title>
        <authorList>
            <person name="Pollen A."/>
            <person name="Hastie A."/>
            <person name="Hormozdiari F."/>
            <person name="Dougherty M."/>
            <person name="Liu R."/>
            <person name="Chaisson M."/>
            <person name="Hoppe E."/>
            <person name="Hill C."/>
            <person name="Pang A."/>
            <person name="Hillier L."/>
            <person name="Baker C."/>
            <person name="Armstrong J."/>
            <person name="Shendure J."/>
            <person name="Paten B."/>
            <person name="Wilson R."/>
            <person name="Chao H."/>
            <person name="Schneider V."/>
            <person name="Ventura M."/>
            <person name="Kronenberg Z."/>
            <person name="Murali S."/>
            <person name="Gordon D."/>
            <person name="Cantsilieris S."/>
            <person name="Munson K."/>
            <person name="Nelson B."/>
            <person name="Raja A."/>
            <person name="Underwood J."/>
            <person name="Diekhans M."/>
            <person name="Fiddes I."/>
            <person name="Haussler D."/>
            <person name="Eichler E."/>
        </authorList>
    </citation>
    <scope>NUCLEOTIDE SEQUENCE [LARGE SCALE GENOMIC DNA]</scope>
    <source>
        <strain evidence="9">Susie</strain>
    </source>
</reference>
<evidence type="ECO:0000256" key="3">
    <source>
        <dbReference type="ARBA" id="ARBA00022692"/>
    </source>
</evidence>
<accession>A0A2J8SN09</accession>
<feature type="domain" description="Transmembrane protein family 132 fourth" evidence="6">
    <location>
        <begin position="43"/>
        <end position="86"/>
    </location>
</feature>
<evidence type="ECO:0000259" key="8">
    <source>
        <dbReference type="Pfam" id="PF23486"/>
    </source>
</evidence>
<dbReference type="GO" id="GO:0005783">
    <property type="term" value="C:endoplasmic reticulum"/>
    <property type="evidence" value="ECO:0007669"/>
    <property type="project" value="TreeGrafter"/>
</dbReference>
<name>A0A2J8SN09_PONAB</name>
<evidence type="ECO:0000256" key="2">
    <source>
        <dbReference type="ARBA" id="ARBA00006166"/>
    </source>
</evidence>
<dbReference type="Pfam" id="PF16070">
    <property type="entry name" value="Ig_TMEM132_4th"/>
    <property type="match status" value="1"/>
</dbReference>
<proteinExistence type="inferred from homology"/>
<evidence type="ECO:0000313" key="9">
    <source>
        <dbReference type="EMBL" id="PNJ22162.1"/>
    </source>
</evidence>
<evidence type="ECO:0000256" key="4">
    <source>
        <dbReference type="ARBA" id="ARBA00022989"/>
    </source>
</evidence>
<protein>
    <submittedName>
        <fullName evidence="9">TMEM132A isoform 8</fullName>
    </submittedName>
</protein>
<dbReference type="AlphaFoldDB" id="A0A2J8SN09"/>
<organism evidence="9">
    <name type="scientific">Pongo abelii</name>
    <name type="common">Sumatran orangutan</name>
    <name type="synonym">Pongo pygmaeus abelii</name>
    <dbReference type="NCBI Taxonomy" id="9601"/>
    <lineage>
        <taxon>Eukaryota</taxon>
        <taxon>Metazoa</taxon>
        <taxon>Chordata</taxon>
        <taxon>Craniata</taxon>
        <taxon>Vertebrata</taxon>
        <taxon>Euteleostomi</taxon>
        <taxon>Mammalia</taxon>
        <taxon>Eutheria</taxon>
        <taxon>Euarchontoglires</taxon>
        <taxon>Primates</taxon>
        <taxon>Haplorrhini</taxon>
        <taxon>Catarrhini</taxon>
        <taxon>Hominidae</taxon>
        <taxon>Pongo</taxon>
    </lineage>
</organism>
<feature type="domain" description="Transmembrane protein TMEM132 cohesin-like" evidence="7">
    <location>
        <begin position="2"/>
        <end position="35"/>
    </location>
</feature>
<dbReference type="InterPro" id="IPR026307">
    <property type="entry name" value="TMEM132"/>
</dbReference>
<dbReference type="PANTHER" id="PTHR13388:SF9">
    <property type="entry name" value="TRANSMEMBRANE PROTEIN 132A"/>
    <property type="match status" value="1"/>
</dbReference>
<feature type="non-terminal residue" evidence="9">
    <location>
        <position position="151"/>
    </location>
</feature>
<evidence type="ECO:0000259" key="6">
    <source>
        <dbReference type="Pfam" id="PF16070"/>
    </source>
</evidence>
<evidence type="ECO:0000256" key="5">
    <source>
        <dbReference type="ARBA" id="ARBA00023136"/>
    </source>
</evidence>
<keyword evidence="4" id="KW-1133">Transmembrane helix</keyword>
<comment type="subcellular location">
    <subcellularLocation>
        <location evidence="1">Membrane</location>
        <topology evidence="1">Single-pass type I membrane protein</topology>
    </subcellularLocation>
</comment>
<feature type="non-terminal residue" evidence="9">
    <location>
        <position position="1"/>
    </location>
</feature>
<evidence type="ECO:0000259" key="7">
    <source>
        <dbReference type="Pfam" id="PF23039"/>
    </source>
</evidence>
<feature type="domain" description="Transmembrane protein TMEM132 fifth" evidence="8">
    <location>
        <begin position="89"/>
        <end position="149"/>
    </location>
</feature>
<dbReference type="Pfam" id="PF23039">
    <property type="entry name" value="TMEM132_3rd"/>
    <property type="match status" value="1"/>
</dbReference>
<dbReference type="Pfam" id="PF23486">
    <property type="entry name" value="Ig_TMEM132_5th"/>
    <property type="match status" value="1"/>
</dbReference>
<dbReference type="EMBL" id="NDHI03003558">
    <property type="protein sequence ID" value="PNJ22162.1"/>
    <property type="molecule type" value="Genomic_DNA"/>
</dbReference>